<dbReference type="AlphaFoldDB" id="A0A7X4RV34"/>
<dbReference type="InterPro" id="IPR010710">
    <property type="entry name" value="DUF1289"/>
</dbReference>
<accession>A0A7X4RV34</accession>
<evidence type="ECO:0000313" key="2">
    <source>
        <dbReference type="Proteomes" id="UP000462621"/>
    </source>
</evidence>
<reference evidence="1 2" key="1">
    <citation type="submission" date="2019-10" db="EMBL/GenBank/DDBJ databases">
        <title>Vibrio sp. nov. isolated from a shrimp pond.</title>
        <authorList>
            <person name="Gomez-Gil B."/>
            <person name="Enciso-Ibarra J."/>
            <person name="Enciso-Ibarra K."/>
            <person name="Bolan-Mejia C."/>
        </authorList>
    </citation>
    <scope>NUCLEOTIDE SEQUENCE [LARGE SCALE GENOMIC DNA]</scope>
    <source>
        <strain evidence="1 2">CAIM 722</strain>
    </source>
</reference>
<organism evidence="1 2">
    <name type="scientific">Vibrio eleionomae</name>
    <dbReference type="NCBI Taxonomy" id="2653505"/>
    <lineage>
        <taxon>Bacteria</taxon>
        <taxon>Pseudomonadati</taxon>
        <taxon>Pseudomonadota</taxon>
        <taxon>Gammaproteobacteria</taxon>
        <taxon>Vibrionales</taxon>
        <taxon>Vibrionaceae</taxon>
        <taxon>Vibrio</taxon>
    </lineage>
</organism>
<dbReference type="Proteomes" id="UP000462621">
    <property type="component" value="Unassembled WGS sequence"/>
</dbReference>
<dbReference type="Pfam" id="PF14375">
    <property type="entry name" value="Cys_rich_CWC"/>
    <property type="match status" value="1"/>
</dbReference>
<protein>
    <submittedName>
        <fullName evidence="1">DUF1289 domain-containing protein</fullName>
    </submittedName>
</protein>
<dbReference type="InterPro" id="IPR032720">
    <property type="entry name" value="Cys_rich_CWC"/>
</dbReference>
<dbReference type="EMBL" id="WEKT01000017">
    <property type="protein sequence ID" value="MZI93729.1"/>
    <property type="molecule type" value="Genomic_DNA"/>
</dbReference>
<dbReference type="Pfam" id="PF06945">
    <property type="entry name" value="DUF1289"/>
    <property type="match status" value="1"/>
</dbReference>
<keyword evidence="2" id="KW-1185">Reference proteome</keyword>
<proteinExistence type="predicted"/>
<gene>
    <name evidence="1" type="ORF">F9817_11045</name>
</gene>
<dbReference type="RefSeq" id="WP_161155588.1">
    <property type="nucleotide sequence ID" value="NZ_WEKT01000017.1"/>
</dbReference>
<evidence type="ECO:0000313" key="1">
    <source>
        <dbReference type="EMBL" id="MZI93729.1"/>
    </source>
</evidence>
<comment type="caution">
    <text evidence="1">The sequence shown here is derived from an EMBL/GenBank/DDBJ whole genome shotgun (WGS) entry which is preliminary data.</text>
</comment>
<sequence>MTTPCIAACKNAGGICSGCKRTIDEIVSWKELDERERAKLMSELAGEISTHTCPSCGKPAQCDIAAGKSTCWCFSVEEREPMLGLETESCLCRDCLTKQPIA</sequence>
<name>A0A7X4RV34_9VIBR</name>